<dbReference type="GO" id="GO:0046872">
    <property type="term" value="F:metal ion binding"/>
    <property type="evidence" value="ECO:0007669"/>
    <property type="project" value="InterPro"/>
</dbReference>
<dbReference type="InterPro" id="IPR044929">
    <property type="entry name" value="DNA/RNA_non-sp_Endonuclease_sf"/>
</dbReference>
<keyword evidence="4" id="KW-0255">Endonuclease</keyword>
<feature type="chain" id="PRO_5012820692" evidence="2">
    <location>
        <begin position="23"/>
        <end position="319"/>
    </location>
</feature>
<reference evidence="4 5" key="1">
    <citation type="submission" date="2017-02" db="EMBL/GenBank/DDBJ databases">
        <authorList>
            <person name="Peterson S.W."/>
        </authorList>
    </citation>
    <scope>NUCLEOTIDE SEQUENCE [LARGE SCALE GENOMIC DNA]</scope>
    <source>
        <strain evidence="4 5">ATCC BAA-1030</strain>
    </source>
</reference>
<keyword evidence="4" id="KW-0378">Hydrolase</keyword>
<dbReference type="Proteomes" id="UP000190328">
    <property type="component" value="Unassembled WGS sequence"/>
</dbReference>
<evidence type="ECO:0000313" key="5">
    <source>
        <dbReference type="Proteomes" id="UP000190328"/>
    </source>
</evidence>
<dbReference type="SMART" id="SM00892">
    <property type="entry name" value="Endonuclease_NS"/>
    <property type="match status" value="1"/>
</dbReference>
<dbReference type="InterPro" id="IPR001604">
    <property type="entry name" value="Endo_G_ENPP1-like_dom"/>
</dbReference>
<name>A0A1T4Q5R1_9ENTE</name>
<sequence length="319" mass="36417">MKRKKKILALLLLPLLAVALTACEGKSKVEQVSIQSGHFAQEGLSGAKQEPLEYKDAKQMIMADTDELHRAVDSHIQLKDSEEPTKKRNERLTYDPVGWHNYNFYYMDNGEKKQNYLMSRGHLVGYQFCGLNDEERNLVPETSWLNAGNYKGMNDSNQDSMLYYENRLDSWLANHPNFRLDYQVTPLYKGNELLPRQVRLAYVGYDNKGEKIRIRFNSPREEEGNGEATVVYLDNVSPNAKLNYATGTAENILEQENETSESSKDSFSSKTVYVAQNGSSKVYWYDKNAMPKSTNFDKVKSMSESEALEKGKTHATGEK</sequence>
<evidence type="ECO:0000259" key="3">
    <source>
        <dbReference type="SMART" id="SM00892"/>
    </source>
</evidence>
<feature type="region of interest" description="Disordered" evidence="1">
    <location>
        <begin position="296"/>
        <end position="319"/>
    </location>
</feature>
<keyword evidence="2" id="KW-0732">Signal</keyword>
<dbReference type="STRING" id="263852.SAMN02745116_02066"/>
<dbReference type="EMBL" id="FUXI01000026">
    <property type="protein sequence ID" value="SJZ99102.1"/>
    <property type="molecule type" value="Genomic_DNA"/>
</dbReference>
<dbReference type="GO" id="GO:0016787">
    <property type="term" value="F:hydrolase activity"/>
    <property type="evidence" value="ECO:0007669"/>
    <property type="project" value="InterPro"/>
</dbReference>
<dbReference type="Pfam" id="PF13930">
    <property type="entry name" value="Endonuclea_NS_2"/>
    <property type="match status" value="1"/>
</dbReference>
<dbReference type="Gene3D" id="3.40.570.10">
    <property type="entry name" value="Extracellular Endonuclease, subunit A"/>
    <property type="match status" value="1"/>
</dbReference>
<feature type="domain" description="DNA/RNA non-specific endonuclease/pyrophosphatase/phosphodiesterase" evidence="3">
    <location>
        <begin position="54"/>
        <end position="251"/>
    </location>
</feature>
<accession>A0A1T4Q5R1</accession>
<feature type="signal peptide" evidence="2">
    <location>
        <begin position="1"/>
        <end position="22"/>
    </location>
</feature>
<dbReference type="GO" id="GO:0004519">
    <property type="term" value="F:endonuclease activity"/>
    <property type="evidence" value="ECO:0007669"/>
    <property type="project" value="UniProtKB-KW"/>
</dbReference>
<dbReference type="InterPro" id="IPR044927">
    <property type="entry name" value="Endonuclea_NS_2"/>
</dbReference>
<evidence type="ECO:0000256" key="1">
    <source>
        <dbReference type="SAM" id="MobiDB-lite"/>
    </source>
</evidence>
<dbReference type="RefSeq" id="WP_078807984.1">
    <property type="nucleotide sequence ID" value="NZ_FUXI01000026.1"/>
</dbReference>
<evidence type="ECO:0000313" key="4">
    <source>
        <dbReference type="EMBL" id="SJZ99102.1"/>
    </source>
</evidence>
<dbReference type="PROSITE" id="PS51257">
    <property type="entry name" value="PROKAR_LIPOPROTEIN"/>
    <property type="match status" value="1"/>
</dbReference>
<keyword evidence="4" id="KW-0540">Nuclease</keyword>
<keyword evidence="5" id="KW-1185">Reference proteome</keyword>
<organism evidence="4 5">
    <name type="scientific">Pilibacter termitis</name>
    <dbReference type="NCBI Taxonomy" id="263852"/>
    <lineage>
        <taxon>Bacteria</taxon>
        <taxon>Bacillati</taxon>
        <taxon>Bacillota</taxon>
        <taxon>Bacilli</taxon>
        <taxon>Lactobacillales</taxon>
        <taxon>Enterococcaceae</taxon>
        <taxon>Pilibacter</taxon>
    </lineage>
</organism>
<dbReference type="AlphaFoldDB" id="A0A1T4Q5R1"/>
<proteinExistence type="predicted"/>
<evidence type="ECO:0000256" key="2">
    <source>
        <dbReference type="SAM" id="SignalP"/>
    </source>
</evidence>
<dbReference type="OrthoDB" id="9783680at2"/>
<protein>
    <submittedName>
        <fullName evidence="4">DNA/RNA non-specific endonuclease</fullName>
    </submittedName>
</protein>
<dbReference type="GO" id="GO:0003676">
    <property type="term" value="F:nucleic acid binding"/>
    <property type="evidence" value="ECO:0007669"/>
    <property type="project" value="InterPro"/>
</dbReference>
<gene>
    <name evidence="4" type="ORF">SAMN02745116_02066</name>
</gene>